<evidence type="ECO:0000313" key="2">
    <source>
        <dbReference type="EMBL" id="PSK88779.1"/>
    </source>
</evidence>
<evidence type="ECO:0000256" key="1">
    <source>
        <dbReference type="SAM" id="MobiDB-lite"/>
    </source>
</evidence>
<protein>
    <submittedName>
        <fullName evidence="2">Uncharacterized protein</fullName>
    </submittedName>
</protein>
<proteinExistence type="predicted"/>
<sequence length="108" mass="11453">MSAMHVNGTSGTQAAAQTGVICVTTPTAWPVHRPPGHRPPLPSPGRLDTEVPEWPAPWLGKPMAQMTRDELAQALSIITRFFPDDEALGLALGRELADGAPESPRPPG</sequence>
<accession>A0A2P8CV12</accession>
<keyword evidence="3" id="KW-1185">Reference proteome</keyword>
<organism evidence="2 3">
    <name type="scientific">Murinocardiopsis flavida</name>
    <dbReference type="NCBI Taxonomy" id="645275"/>
    <lineage>
        <taxon>Bacteria</taxon>
        <taxon>Bacillati</taxon>
        <taxon>Actinomycetota</taxon>
        <taxon>Actinomycetes</taxon>
        <taxon>Streptosporangiales</taxon>
        <taxon>Nocardiopsidaceae</taxon>
        <taxon>Murinocardiopsis</taxon>
    </lineage>
</organism>
<dbReference type="Proteomes" id="UP000240542">
    <property type="component" value="Unassembled WGS sequence"/>
</dbReference>
<dbReference type="AlphaFoldDB" id="A0A2P8CV12"/>
<reference evidence="2 3" key="1">
    <citation type="submission" date="2018-03" db="EMBL/GenBank/DDBJ databases">
        <title>Genomic Encyclopedia of Archaeal and Bacterial Type Strains, Phase II (KMG-II): from individual species to whole genera.</title>
        <authorList>
            <person name="Goeker M."/>
        </authorList>
    </citation>
    <scope>NUCLEOTIDE SEQUENCE [LARGE SCALE GENOMIC DNA]</scope>
    <source>
        <strain evidence="2 3">DSM 45312</strain>
    </source>
</reference>
<dbReference type="RefSeq" id="WP_106586427.1">
    <property type="nucleotide sequence ID" value="NZ_PYGA01000029.1"/>
</dbReference>
<feature type="region of interest" description="Disordered" evidence="1">
    <location>
        <begin position="27"/>
        <end position="54"/>
    </location>
</feature>
<gene>
    <name evidence="2" type="ORF">CLV63_12968</name>
</gene>
<dbReference type="EMBL" id="PYGA01000029">
    <property type="protein sequence ID" value="PSK88779.1"/>
    <property type="molecule type" value="Genomic_DNA"/>
</dbReference>
<name>A0A2P8CV12_9ACTN</name>
<comment type="caution">
    <text evidence="2">The sequence shown here is derived from an EMBL/GenBank/DDBJ whole genome shotgun (WGS) entry which is preliminary data.</text>
</comment>
<evidence type="ECO:0000313" key="3">
    <source>
        <dbReference type="Proteomes" id="UP000240542"/>
    </source>
</evidence>